<sequence length="103" mass="11974">MIDPDAPDPHKPVYAQFLHWLTVNIPGTKISEGKDLMEYMHPSPPSYSDAHRYIFLIYHQPSYIFSPSYMDGKRRSKFNMTHMVSELELDGPEAGNFFYTRSS</sequence>
<dbReference type="EMBL" id="KK121173">
    <property type="protein sequence ID" value="KFM79916.1"/>
    <property type="molecule type" value="Genomic_DNA"/>
</dbReference>
<dbReference type="PANTHER" id="PTHR11362:SF82">
    <property type="entry name" value="PHOSPHATIDYLETHANOLAMINE-BINDING PROTEIN 4"/>
    <property type="match status" value="1"/>
</dbReference>
<dbReference type="STRING" id="407821.A0A087URC7"/>
<organism evidence="1 2">
    <name type="scientific">Stegodyphus mimosarum</name>
    <name type="common">African social velvet spider</name>
    <dbReference type="NCBI Taxonomy" id="407821"/>
    <lineage>
        <taxon>Eukaryota</taxon>
        <taxon>Metazoa</taxon>
        <taxon>Ecdysozoa</taxon>
        <taxon>Arthropoda</taxon>
        <taxon>Chelicerata</taxon>
        <taxon>Arachnida</taxon>
        <taxon>Araneae</taxon>
        <taxon>Araneomorphae</taxon>
        <taxon>Entelegynae</taxon>
        <taxon>Eresoidea</taxon>
        <taxon>Eresidae</taxon>
        <taxon>Stegodyphus</taxon>
    </lineage>
</organism>
<name>A0A087URC7_STEMI</name>
<reference evidence="1 2" key="1">
    <citation type="submission" date="2013-11" db="EMBL/GenBank/DDBJ databases">
        <title>Genome sequencing of Stegodyphus mimosarum.</title>
        <authorList>
            <person name="Bechsgaard J."/>
        </authorList>
    </citation>
    <scope>NUCLEOTIDE SEQUENCE [LARGE SCALE GENOMIC DNA]</scope>
</reference>
<accession>A0A087URC7</accession>
<dbReference type="CDD" id="cd00866">
    <property type="entry name" value="PEBP_euk"/>
    <property type="match status" value="1"/>
</dbReference>
<dbReference type="OMA" id="MERANFQ"/>
<gene>
    <name evidence="1" type="ORF">X975_20162</name>
</gene>
<dbReference type="InterPro" id="IPR035810">
    <property type="entry name" value="PEBP_euk"/>
</dbReference>
<dbReference type="Pfam" id="PF01161">
    <property type="entry name" value="PBP"/>
    <property type="match status" value="1"/>
</dbReference>
<dbReference type="PANTHER" id="PTHR11362">
    <property type="entry name" value="PHOSPHATIDYLETHANOLAMINE-BINDING PROTEIN"/>
    <property type="match status" value="1"/>
</dbReference>
<dbReference type="OrthoDB" id="6433989at2759"/>
<proteinExistence type="predicted"/>
<evidence type="ECO:0000313" key="2">
    <source>
        <dbReference type="Proteomes" id="UP000054359"/>
    </source>
</evidence>
<dbReference type="Proteomes" id="UP000054359">
    <property type="component" value="Unassembled WGS sequence"/>
</dbReference>
<dbReference type="InterPro" id="IPR036610">
    <property type="entry name" value="PEBP-like_sf"/>
</dbReference>
<dbReference type="Gene3D" id="3.90.280.10">
    <property type="entry name" value="PEBP-like"/>
    <property type="match status" value="1"/>
</dbReference>
<feature type="non-terminal residue" evidence="1">
    <location>
        <position position="103"/>
    </location>
</feature>
<dbReference type="InterPro" id="IPR008914">
    <property type="entry name" value="PEBP"/>
</dbReference>
<protein>
    <submittedName>
        <fullName evidence="1">Protein D1</fullName>
    </submittedName>
</protein>
<dbReference type="SUPFAM" id="SSF49777">
    <property type="entry name" value="PEBP-like"/>
    <property type="match status" value="1"/>
</dbReference>
<keyword evidence="2" id="KW-1185">Reference proteome</keyword>
<evidence type="ECO:0000313" key="1">
    <source>
        <dbReference type="EMBL" id="KFM79916.1"/>
    </source>
</evidence>
<dbReference type="AlphaFoldDB" id="A0A087URC7"/>